<name>A0A0D3ANL3_BRAOL</name>
<accession>A0A0D3ANL3</accession>
<evidence type="ECO:0000313" key="2">
    <source>
        <dbReference type="Proteomes" id="UP000032141"/>
    </source>
</evidence>
<evidence type="ECO:0000313" key="1">
    <source>
        <dbReference type="EnsemblPlants" id="Bo2g055680.1"/>
    </source>
</evidence>
<dbReference type="HOGENOM" id="CLU_2457969_0_0_1"/>
<dbReference type="EnsemblPlants" id="Bo2g055680.1">
    <property type="protein sequence ID" value="Bo2g055680.1"/>
    <property type="gene ID" value="Bo2g055680"/>
</dbReference>
<dbReference type="AlphaFoldDB" id="A0A0D3ANL3"/>
<dbReference type="OMA" id="NVANCRP"/>
<dbReference type="Proteomes" id="UP000032141">
    <property type="component" value="Chromosome C2"/>
</dbReference>
<keyword evidence="2" id="KW-1185">Reference proteome</keyword>
<dbReference type="Gramene" id="Bo2g055680.1">
    <property type="protein sequence ID" value="Bo2g055680.1"/>
    <property type="gene ID" value="Bo2g055680"/>
</dbReference>
<reference evidence="1" key="2">
    <citation type="submission" date="2015-03" db="UniProtKB">
        <authorList>
            <consortium name="EnsemblPlants"/>
        </authorList>
    </citation>
    <scope>IDENTIFICATION</scope>
</reference>
<protein>
    <submittedName>
        <fullName evidence="1">Uncharacterized protein</fullName>
    </submittedName>
</protein>
<organism evidence="1 2">
    <name type="scientific">Brassica oleracea var. oleracea</name>
    <dbReference type="NCBI Taxonomy" id="109376"/>
    <lineage>
        <taxon>Eukaryota</taxon>
        <taxon>Viridiplantae</taxon>
        <taxon>Streptophyta</taxon>
        <taxon>Embryophyta</taxon>
        <taxon>Tracheophyta</taxon>
        <taxon>Spermatophyta</taxon>
        <taxon>Magnoliopsida</taxon>
        <taxon>eudicotyledons</taxon>
        <taxon>Gunneridae</taxon>
        <taxon>Pentapetalae</taxon>
        <taxon>rosids</taxon>
        <taxon>malvids</taxon>
        <taxon>Brassicales</taxon>
        <taxon>Brassicaceae</taxon>
        <taxon>Brassiceae</taxon>
        <taxon>Brassica</taxon>
    </lineage>
</organism>
<reference evidence="1 2" key="1">
    <citation type="journal article" date="2014" name="Genome Biol.">
        <title>Transcriptome and methylome profiling reveals relics of genome dominance in the mesopolyploid Brassica oleracea.</title>
        <authorList>
            <person name="Parkin I.A."/>
            <person name="Koh C."/>
            <person name="Tang H."/>
            <person name="Robinson S.J."/>
            <person name="Kagale S."/>
            <person name="Clarke W.E."/>
            <person name="Town C.D."/>
            <person name="Nixon J."/>
            <person name="Krishnakumar V."/>
            <person name="Bidwell S.L."/>
            <person name="Denoeud F."/>
            <person name="Belcram H."/>
            <person name="Links M.G."/>
            <person name="Just J."/>
            <person name="Clarke C."/>
            <person name="Bender T."/>
            <person name="Huebert T."/>
            <person name="Mason A.S."/>
            <person name="Pires J.C."/>
            <person name="Barker G."/>
            <person name="Moore J."/>
            <person name="Walley P.G."/>
            <person name="Manoli S."/>
            <person name="Batley J."/>
            <person name="Edwards D."/>
            <person name="Nelson M.N."/>
            <person name="Wang X."/>
            <person name="Paterson A.H."/>
            <person name="King G."/>
            <person name="Bancroft I."/>
            <person name="Chalhoub B."/>
            <person name="Sharpe A.G."/>
        </authorList>
    </citation>
    <scope>NUCLEOTIDE SEQUENCE</scope>
    <source>
        <strain evidence="1 2">cv. TO1000</strain>
    </source>
</reference>
<proteinExistence type="predicted"/>
<sequence length="99" mass="11431">MCIQSNLQAQRRCEGVFFSDLKSGECTSVVEARLMRFWEARNVNRGGELMWVDMLLVDVNVANCRPNILCLWPSDRGYDKRFGQTPGRLSVKKQMKQNC</sequence>